<dbReference type="EMBL" id="CAJNIZ010001858">
    <property type="protein sequence ID" value="CAE7201462.1"/>
    <property type="molecule type" value="Genomic_DNA"/>
</dbReference>
<evidence type="ECO:0000313" key="2">
    <source>
        <dbReference type="Proteomes" id="UP000649617"/>
    </source>
</evidence>
<accession>A0A812JFC0</accession>
<organism evidence="1 2">
    <name type="scientific">Symbiodinium pilosum</name>
    <name type="common">Dinoflagellate</name>
    <dbReference type="NCBI Taxonomy" id="2952"/>
    <lineage>
        <taxon>Eukaryota</taxon>
        <taxon>Sar</taxon>
        <taxon>Alveolata</taxon>
        <taxon>Dinophyceae</taxon>
        <taxon>Suessiales</taxon>
        <taxon>Symbiodiniaceae</taxon>
        <taxon>Symbiodinium</taxon>
    </lineage>
</organism>
<dbReference type="AlphaFoldDB" id="A0A812JFC0"/>
<comment type="caution">
    <text evidence="1">The sequence shown here is derived from an EMBL/GenBank/DDBJ whole genome shotgun (WGS) entry which is preliminary data.</text>
</comment>
<keyword evidence="2" id="KW-1185">Reference proteome</keyword>
<evidence type="ECO:0000313" key="1">
    <source>
        <dbReference type="EMBL" id="CAE7201462.1"/>
    </source>
</evidence>
<dbReference type="OrthoDB" id="406200at2759"/>
<reference evidence="1" key="1">
    <citation type="submission" date="2021-02" db="EMBL/GenBank/DDBJ databases">
        <authorList>
            <person name="Dougan E. K."/>
            <person name="Rhodes N."/>
            <person name="Thang M."/>
            <person name="Chan C."/>
        </authorList>
    </citation>
    <scope>NUCLEOTIDE SEQUENCE</scope>
</reference>
<dbReference type="Proteomes" id="UP000649617">
    <property type="component" value="Unassembled WGS sequence"/>
</dbReference>
<protein>
    <submittedName>
        <fullName evidence="1">Uncharacterized protein</fullName>
    </submittedName>
</protein>
<gene>
    <name evidence="1" type="ORF">SPIL2461_LOCUS1830</name>
</gene>
<name>A0A812JFC0_SYMPI</name>
<sequence length="247" mass="27784">MAWPRPPGTLAAAASQGFPARLQLDGQSYEIRYGPGQDFESQQDFFAPCRAALREPCEAMLQVLETLGCLESLPLDPRGTLLVALPFCGSMQELPLLAHFLSTRCLGHRGVANISILASDVQDWAELGGYWRQKEKYVRRWYSGMELRFCQLDLQSIRHPPSSLTFAFHPECTVHRDVWRRILHNVISATTGLCVVATFNEEEMKFVVGVGQELGRQVLCQRNPYYADSTNRGGATPPFLNHLVFVR</sequence>
<proteinExistence type="predicted"/>